<name>A0A947DHV7_9CYAN</name>
<feature type="domain" description="eCIS core" evidence="2">
    <location>
        <begin position="80"/>
        <end position="156"/>
    </location>
</feature>
<dbReference type="Pfam" id="PF13699">
    <property type="entry name" value="eCIS_core"/>
    <property type="match status" value="1"/>
</dbReference>
<feature type="region of interest" description="Disordered" evidence="1">
    <location>
        <begin position="1"/>
        <end position="100"/>
    </location>
</feature>
<reference evidence="3" key="2">
    <citation type="journal article" date="2021" name="Mar. Drugs">
        <title>Genome Reduction and Secondary Metabolism of the Marine Sponge-Associated Cyanobacterium Leptothoe.</title>
        <authorList>
            <person name="Konstantinou D."/>
            <person name="Popin R.V."/>
            <person name="Fewer D.P."/>
            <person name="Sivonen K."/>
            <person name="Gkelis S."/>
        </authorList>
    </citation>
    <scope>NUCLEOTIDE SEQUENCE</scope>
    <source>
        <strain evidence="3">TAU-MAC 1115</strain>
    </source>
</reference>
<reference evidence="3" key="1">
    <citation type="submission" date="2020-11" db="EMBL/GenBank/DDBJ databases">
        <authorList>
            <person name="Konstantinou D."/>
            <person name="Gkelis S."/>
            <person name="Popin R."/>
            <person name="Fewer D."/>
            <person name="Sivonen K."/>
        </authorList>
    </citation>
    <scope>NUCLEOTIDE SEQUENCE</scope>
    <source>
        <strain evidence="3">TAU-MAC 1115</strain>
    </source>
</reference>
<dbReference type="Proteomes" id="UP000717364">
    <property type="component" value="Unassembled WGS sequence"/>
</dbReference>
<keyword evidence="4" id="KW-1185">Reference proteome</keyword>
<evidence type="ECO:0000313" key="4">
    <source>
        <dbReference type="Proteomes" id="UP000717364"/>
    </source>
</evidence>
<evidence type="ECO:0000259" key="2">
    <source>
        <dbReference type="Pfam" id="PF13699"/>
    </source>
</evidence>
<gene>
    <name evidence="3" type="ORF">IXB50_14570</name>
</gene>
<organism evidence="3 4">
    <name type="scientific">Leptothoe spongobia TAU-MAC 1115</name>
    <dbReference type="NCBI Taxonomy" id="1967444"/>
    <lineage>
        <taxon>Bacteria</taxon>
        <taxon>Bacillati</taxon>
        <taxon>Cyanobacteriota</taxon>
        <taxon>Cyanophyceae</taxon>
        <taxon>Nodosilineales</taxon>
        <taxon>Cymatolegaceae</taxon>
        <taxon>Leptothoe</taxon>
        <taxon>Leptothoe spongobia</taxon>
    </lineage>
</organism>
<sequence length="158" mass="17343">MPEEEETLQQNPLADSIQRQEMPEEEELQAKPLADSIQRQEMPEEEEELQAKPDLQRQGGGAAAPQVEATISGAKGQGQPLSDNVRGSMEGAFGTDFGGVRVHTDERSNQLNTSLQSRAFTTGQDIFFKQGEFSPGNRGGQELLAHELTHVVQQNGRK</sequence>
<dbReference type="EMBL" id="JADOES010000030">
    <property type="protein sequence ID" value="MBT9316649.1"/>
    <property type="molecule type" value="Genomic_DNA"/>
</dbReference>
<proteinExistence type="predicted"/>
<dbReference type="AlphaFoldDB" id="A0A947DHV7"/>
<accession>A0A947DHV7</accession>
<protein>
    <submittedName>
        <fullName evidence="3">DUF4157 domain-containing protein</fullName>
    </submittedName>
</protein>
<evidence type="ECO:0000313" key="3">
    <source>
        <dbReference type="EMBL" id="MBT9316649.1"/>
    </source>
</evidence>
<dbReference type="InterPro" id="IPR025295">
    <property type="entry name" value="eCIS_core_dom"/>
</dbReference>
<feature type="compositionally biased region" description="Polar residues" evidence="1">
    <location>
        <begin position="8"/>
        <end position="19"/>
    </location>
</feature>
<comment type="caution">
    <text evidence="3">The sequence shown here is derived from an EMBL/GenBank/DDBJ whole genome shotgun (WGS) entry which is preliminary data.</text>
</comment>
<evidence type="ECO:0000256" key="1">
    <source>
        <dbReference type="SAM" id="MobiDB-lite"/>
    </source>
</evidence>